<dbReference type="SMART" id="SM00962">
    <property type="entry name" value="SRP54"/>
    <property type="match status" value="1"/>
</dbReference>
<dbReference type="Pfam" id="PF00448">
    <property type="entry name" value="SRP54"/>
    <property type="match status" value="1"/>
</dbReference>
<comment type="similarity">
    <text evidence="2">Belongs to the GTP-binding SRP family.</text>
</comment>
<evidence type="ECO:0000256" key="4">
    <source>
        <dbReference type="ARBA" id="ARBA00022448"/>
    </source>
</evidence>
<evidence type="ECO:0000259" key="14">
    <source>
        <dbReference type="SMART" id="SM00382"/>
    </source>
</evidence>
<dbReference type="CDD" id="cd17873">
    <property type="entry name" value="FlhF"/>
    <property type="match status" value="1"/>
</dbReference>
<keyword evidence="10" id="KW-0472">Membrane</keyword>
<dbReference type="InterPro" id="IPR027417">
    <property type="entry name" value="P-loop_NTPase"/>
</dbReference>
<dbReference type="EMBL" id="JAIQUM010000009">
    <property type="protein sequence ID" value="MBZ5749889.1"/>
    <property type="molecule type" value="Genomic_DNA"/>
</dbReference>
<evidence type="ECO:0000256" key="2">
    <source>
        <dbReference type="ARBA" id="ARBA00008531"/>
    </source>
</evidence>
<dbReference type="PANTHER" id="PTHR43134">
    <property type="entry name" value="SIGNAL RECOGNITION PARTICLE RECEPTOR SUBUNIT ALPHA"/>
    <property type="match status" value="1"/>
</dbReference>
<proteinExistence type="inferred from homology"/>
<dbReference type="InterPro" id="IPR047040">
    <property type="entry name" value="FlhF__GTPase_dom"/>
</dbReference>
<evidence type="ECO:0000256" key="6">
    <source>
        <dbReference type="ARBA" id="ARBA00022741"/>
    </source>
</evidence>
<dbReference type="SMART" id="SM00382">
    <property type="entry name" value="AAA"/>
    <property type="match status" value="1"/>
</dbReference>
<dbReference type="NCBIfam" id="TIGR03499">
    <property type="entry name" value="FlhF"/>
    <property type="match status" value="1"/>
</dbReference>
<evidence type="ECO:0000259" key="15">
    <source>
        <dbReference type="SMART" id="SM00962"/>
    </source>
</evidence>
<dbReference type="InterPro" id="IPR000897">
    <property type="entry name" value="SRP54_GTPase_dom"/>
</dbReference>
<evidence type="ECO:0000256" key="7">
    <source>
        <dbReference type="ARBA" id="ARBA00022795"/>
    </source>
</evidence>
<keyword evidence="16" id="KW-0282">Flagellum</keyword>
<organism evidence="16 17">
    <name type="scientific">Metabacillus rhizolycopersici</name>
    <dbReference type="NCBI Taxonomy" id="2875709"/>
    <lineage>
        <taxon>Bacteria</taxon>
        <taxon>Bacillati</taxon>
        <taxon>Bacillota</taxon>
        <taxon>Bacilli</taxon>
        <taxon>Bacillales</taxon>
        <taxon>Bacillaceae</taxon>
        <taxon>Metabacillus</taxon>
    </lineage>
</organism>
<feature type="domain" description="AAA+ ATPase" evidence="14">
    <location>
        <begin position="195"/>
        <end position="341"/>
    </location>
</feature>
<sequence length="387" mass="43763">MKVKKYIAPSMQEAMKKIRSEMGNEAVILNSKAIQSGGFLGLFAKKKIEVIAALDQELDVPVHSKGKEEQPFFQEKLVYPITSNGGLNSKEQIQSPISEENNLHLAEQIKELKDMLQSIATNDKSELYPEPLKAILQKMTKQEINPSLKGQIMAELLAYWYQMNGNLTNNQLQEKEKELFAQKLKNISFGGISHQRKYINVVGPTGVGKTTTLAKLAAECVLQKNKKVAFITTDTFRIAAIDQLKTYAKILDVPIEVCYSLDDFKEAKKKLDGYDFIFIDTAGRNFLESQYVKDLQSIIDFNEEMETFLVLAATAKTADMLAIYERFSIIPIKRLIITKLDETSTRGSLFEVMMKTNKGIAYTTHGQNVPDDIEVTTKDRIIEQILR</sequence>
<dbReference type="Gene3D" id="3.40.50.300">
    <property type="entry name" value="P-loop containing nucleotide triphosphate hydrolases"/>
    <property type="match status" value="1"/>
</dbReference>
<keyword evidence="16" id="KW-0966">Cell projection</keyword>
<evidence type="ECO:0000256" key="3">
    <source>
        <dbReference type="ARBA" id="ARBA00014919"/>
    </source>
</evidence>
<evidence type="ECO:0000256" key="9">
    <source>
        <dbReference type="ARBA" id="ARBA00023134"/>
    </source>
</evidence>
<dbReference type="PANTHER" id="PTHR43134:SF3">
    <property type="entry name" value="FLAGELLAR BIOSYNTHESIS PROTEIN FLHF"/>
    <property type="match status" value="1"/>
</dbReference>
<evidence type="ECO:0000256" key="12">
    <source>
        <dbReference type="ARBA" id="ARBA00025337"/>
    </source>
</evidence>
<evidence type="ECO:0000256" key="5">
    <source>
        <dbReference type="ARBA" id="ARBA00022475"/>
    </source>
</evidence>
<keyword evidence="8" id="KW-0653">Protein transport</keyword>
<dbReference type="InterPro" id="IPR020006">
    <property type="entry name" value="FlhF"/>
</dbReference>
<evidence type="ECO:0000256" key="13">
    <source>
        <dbReference type="NCBIfam" id="TIGR03499"/>
    </source>
</evidence>
<keyword evidence="16" id="KW-0969">Cilium</keyword>
<reference evidence="16" key="1">
    <citation type="submission" date="2024-05" db="EMBL/GenBank/DDBJ databases">
        <title>Metabacillus sp. nov., isolated from the rhizosphere soil of tomato plants.</title>
        <authorList>
            <person name="Ma R."/>
        </authorList>
    </citation>
    <scope>NUCLEOTIDE SEQUENCE</scope>
    <source>
        <strain evidence="16">DBTR6</strain>
    </source>
</reference>
<dbReference type="SUPFAM" id="SSF52540">
    <property type="entry name" value="P-loop containing nucleoside triphosphate hydrolases"/>
    <property type="match status" value="1"/>
</dbReference>
<keyword evidence="5" id="KW-1003">Cell membrane</keyword>
<evidence type="ECO:0000256" key="1">
    <source>
        <dbReference type="ARBA" id="ARBA00004413"/>
    </source>
</evidence>
<keyword evidence="7" id="KW-1005">Bacterial flagellum biogenesis</keyword>
<keyword evidence="4" id="KW-0813">Transport</keyword>
<keyword evidence="17" id="KW-1185">Reference proteome</keyword>
<evidence type="ECO:0000256" key="11">
    <source>
        <dbReference type="ARBA" id="ARBA00023225"/>
    </source>
</evidence>
<gene>
    <name evidence="16" type="primary">flhF</name>
    <name evidence="16" type="ORF">K9V48_06430</name>
</gene>
<comment type="subcellular location">
    <subcellularLocation>
        <location evidence="1">Cell membrane</location>
        <topology evidence="1">Peripheral membrane protein</topology>
        <orientation evidence="1">Cytoplasmic side</orientation>
    </subcellularLocation>
</comment>
<evidence type="ECO:0000256" key="8">
    <source>
        <dbReference type="ARBA" id="ARBA00022927"/>
    </source>
</evidence>
<comment type="caution">
    <text evidence="16">The sequence shown here is derived from an EMBL/GenBank/DDBJ whole genome shotgun (WGS) entry which is preliminary data.</text>
</comment>
<dbReference type="InterPro" id="IPR003593">
    <property type="entry name" value="AAA+_ATPase"/>
</dbReference>
<dbReference type="Gene3D" id="1.20.120.1380">
    <property type="entry name" value="Flagellar FlhF biosynthesis protein, N domain"/>
    <property type="match status" value="1"/>
</dbReference>
<feature type="domain" description="SRP54-type proteins GTP-binding" evidence="15">
    <location>
        <begin position="196"/>
        <end position="387"/>
    </location>
</feature>
<keyword evidence="6" id="KW-0547">Nucleotide-binding</keyword>
<name>A0ABS7UPN6_9BACI</name>
<evidence type="ECO:0000313" key="16">
    <source>
        <dbReference type="EMBL" id="MBZ5749889.1"/>
    </source>
</evidence>
<keyword evidence="11" id="KW-1006">Bacterial flagellum protein export</keyword>
<keyword evidence="9" id="KW-0342">GTP-binding</keyword>
<comment type="function">
    <text evidence="12">Necessary for flagellar biosynthesis. May be involved in translocation of the flagellum.</text>
</comment>
<dbReference type="RefSeq" id="WP_224137886.1">
    <property type="nucleotide sequence ID" value="NZ_JAIQUM010000009.1"/>
</dbReference>
<accession>A0ABS7UPN6</accession>
<dbReference type="Proteomes" id="UP001165287">
    <property type="component" value="Unassembled WGS sequence"/>
</dbReference>
<protein>
    <recommendedName>
        <fullName evidence="3 13">Flagellar biosynthesis protein FlhF</fullName>
    </recommendedName>
</protein>
<evidence type="ECO:0000256" key="10">
    <source>
        <dbReference type="ARBA" id="ARBA00023136"/>
    </source>
</evidence>
<evidence type="ECO:0000313" key="17">
    <source>
        <dbReference type="Proteomes" id="UP001165287"/>
    </source>
</evidence>